<evidence type="ECO:0000259" key="9">
    <source>
        <dbReference type="SMART" id="SM00562"/>
    </source>
</evidence>
<evidence type="ECO:0000256" key="5">
    <source>
        <dbReference type="ARBA" id="ARBA00022777"/>
    </source>
</evidence>
<dbReference type="SMART" id="SM00562">
    <property type="entry name" value="NDK"/>
    <property type="match status" value="1"/>
</dbReference>
<dbReference type="PROSITE" id="PS51374">
    <property type="entry name" value="NDPK_LIKE"/>
    <property type="match status" value="1"/>
</dbReference>
<dbReference type="GO" id="GO:0005524">
    <property type="term" value="F:ATP binding"/>
    <property type="evidence" value="ECO:0007669"/>
    <property type="project" value="UniProtKB-KW"/>
</dbReference>
<dbReference type="Pfam" id="PF00334">
    <property type="entry name" value="NDK"/>
    <property type="match status" value="1"/>
</dbReference>
<feature type="compositionally biased region" description="Basic and acidic residues" evidence="8">
    <location>
        <begin position="616"/>
        <end position="645"/>
    </location>
</feature>
<dbReference type="GO" id="GO:0016301">
    <property type="term" value="F:kinase activity"/>
    <property type="evidence" value="ECO:0007669"/>
    <property type="project" value="UniProtKB-KW"/>
</dbReference>
<keyword evidence="3" id="KW-0808">Transferase</keyword>
<feature type="region of interest" description="Disordered" evidence="8">
    <location>
        <begin position="272"/>
        <end position="752"/>
    </location>
</feature>
<organism evidence="10 11">
    <name type="scientific">Rhizopus stolonifer</name>
    <name type="common">Rhizopus nigricans</name>
    <dbReference type="NCBI Taxonomy" id="4846"/>
    <lineage>
        <taxon>Eukaryota</taxon>
        <taxon>Fungi</taxon>
        <taxon>Fungi incertae sedis</taxon>
        <taxon>Mucoromycota</taxon>
        <taxon>Mucoromycotina</taxon>
        <taxon>Mucoromycetes</taxon>
        <taxon>Mucorales</taxon>
        <taxon>Mucorineae</taxon>
        <taxon>Rhizopodaceae</taxon>
        <taxon>Rhizopus</taxon>
    </lineage>
</organism>
<feature type="compositionally biased region" description="Basic and acidic residues" evidence="8">
    <location>
        <begin position="430"/>
        <end position="456"/>
    </location>
</feature>
<evidence type="ECO:0000256" key="1">
    <source>
        <dbReference type="ARBA" id="ARBA00008142"/>
    </source>
</evidence>
<keyword evidence="6" id="KW-0067">ATP-binding</keyword>
<feature type="compositionally biased region" description="Polar residues" evidence="8">
    <location>
        <begin position="726"/>
        <end position="736"/>
    </location>
</feature>
<dbReference type="PANTHER" id="PTHR46161:SF3">
    <property type="entry name" value="NUCLEOSIDE DIPHOSPHATE KINASE DDB_G0292928-RELATED"/>
    <property type="match status" value="1"/>
</dbReference>
<evidence type="ECO:0000256" key="7">
    <source>
        <dbReference type="PROSITE-ProRule" id="PRU00706"/>
    </source>
</evidence>
<gene>
    <name evidence="10" type="primary">NME5</name>
    <name evidence="10" type="ORF">CU098_001359</name>
</gene>
<feature type="region of interest" description="Disordered" evidence="8">
    <location>
        <begin position="202"/>
        <end position="222"/>
    </location>
</feature>
<feature type="compositionally biased region" description="Basic and acidic residues" evidence="8">
    <location>
        <begin position="341"/>
        <end position="358"/>
    </location>
</feature>
<comment type="caution">
    <text evidence="7">Lacks conserved residue(s) required for the propagation of feature annotation.</text>
</comment>
<feature type="compositionally biased region" description="Basic and acidic residues" evidence="8">
    <location>
        <begin position="392"/>
        <end position="402"/>
    </location>
</feature>
<feature type="compositionally biased region" description="Acidic residues" evidence="8">
    <location>
        <begin position="326"/>
        <end position="340"/>
    </location>
</feature>
<dbReference type="PANTHER" id="PTHR46161">
    <property type="entry name" value="NUCLEOSIDE DIPHOSPHATE KINASE"/>
    <property type="match status" value="1"/>
</dbReference>
<evidence type="ECO:0000256" key="4">
    <source>
        <dbReference type="ARBA" id="ARBA00022741"/>
    </source>
</evidence>
<feature type="compositionally biased region" description="Basic and acidic residues" evidence="8">
    <location>
        <begin position="667"/>
        <end position="682"/>
    </location>
</feature>
<evidence type="ECO:0000313" key="11">
    <source>
        <dbReference type="Proteomes" id="UP000253551"/>
    </source>
</evidence>
<keyword evidence="11" id="KW-1185">Reference proteome</keyword>
<evidence type="ECO:0000256" key="3">
    <source>
        <dbReference type="ARBA" id="ARBA00022679"/>
    </source>
</evidence>
<dbReference type="SUPFAM" id="SSF54919">
    <property type="entry name" value="Nucleoside diphosphate kinase, NDK"/>
    <property type="match status" value="1"/>
</dbReference>
<dbReference type="AlphaFoldDB" id="A0A367KI35"/>
<feature type="compositionally biased region" description="Polar residues" evidence="8">
    <location>
        <begin position="411"/>
        <end position="429"/>
    </location>
</feature>
<evidence type="ECO:0000256" key="2">
    <source>
        <dbReference type="ARBA" id="ARBA00017632"/>
    </source>
</evidence>
<feature type="domain" description="Nucleoside diphosphate kinase-like" evidence="9">
    <location>
        <begin position="18"/>
        <end position="156"/>
    </location>
</feature>
<feature type="compositionally biased region" description="Polar residues" evidence="8">
    <location>
        <begin position="360"/>
        <end position="373"/>
    </location>
</feature>
<accession>A0A367KI35</accession>
<dbReference type="InterPro" id="IPR036850">
    <property type="entry name" value="NDK-like_dom_sf"/>
</dbReference>
<feature type="compositionally biased region" description="Basic and acidic residues" evidence="8">
    <location>
        <begin position="211"/>
        <end position="222"/>
    </location>
</feature>
<keyword evidence="4" id="KW-0547">Nucleotide-binding</keyword>
<proteinExistence type="inferred from homology"/>
<evidence type="ECO:0000256" key="6">
    <source>
        <dbReference type="ARBA" id="ARBA00022840"/>
    </source>
</evidence>
<feature type="compositionally biased region" description="Polar residues" evidence="8">
    <location>
        <begin position="576"/>
        <end position="598"/>
    </location>
</feature>
<dbReference type="Gene3D" id="3.30.70.141">
    <property type="entry name" value="Nucleoside diphosphate kinase-like domain"/>
    <property type="match status" value="1"/>
</dbReference>
<dbReference type="Proteomes" id="UP000253551">
    <property type="component" value="Unassembled WGS sequence"/>
</dbReference>
<feature type="compositionally biased region" description="Polar residues" evidence="8">
    <location>
        <begin position="507"/>
        <end position="530"/>
    </location>
</feature>
<feature type="compositionally biased region" description="Low complexity" evidence="8">
    <location>
        <begin position="531"/>
        <end position="547"/>
    </location>
</feature>
<feature type="compositionally biased region" description="Polar residues" evidence="8">
    <location>
        <begin position="743"/>
        <end position="752"/>
    </location>
</feature>
<evidence type="ECO:0000313" key="10">
    <source>
        <dbReference type="EMBL" id="RCI01819.1"/>
    </source>
</evidence>
<comment type="similarity">
    <text evidence="1 7">Belongs to the NDK family.</text>
</comment>
<sequence length="752" mass="84182">MTVTENIASEMYNSKDIYETMVAIIKPDGLTNKNAIIERILQEGFRLLQEKTFQMTLDQATELYGNQNDYSSIKEFIEWVSSSDVCALMIQKENAINDFTDLLGSKNSSKAKKKKPKSLRALFGKDRFYNAVDGSESLKDAQKEIMILFNQPRESASDTLNEMKSEIMSDPLPSPAASPVIEASQSTEIESNEQVPDVKEKTAQAIPEDQQNAHESDTLEREEMVVPHVPEEFLGELNQQVDTHTISVQQDDSAMVEQTFAGQVKTDDVTQSISTGVPVEQDVSSKVENSREIVKEEEEKTLKKEEEDSREIDDSKTLKEQKDIPIETEEQIQDPTDEKEEIVTKELKPPVEEKKEGLETSFSQQEDSVQVKESVQKDNLSELEFAQQENLSKTEELVKTEDINEVEEPLQQVNVSQVEEPTKQENMSQVEEHTKQENMSQVEEHTKQENMSKVEEPVQQDVSKVEEFVQQQDVSKVEEPEQQDVSKAKEPVQHDNISKAEEPVRQEQATAPTTNNDKVTVGTTNTSAGRSKNISKNSSKNSSTKTDPSPKPSPASSNNSVRKEAKSIKSLLERPASSSSRLRQPMVKNSSRSPTNSGKPPLRRVERKPIPGAALKDVKETSRIAKLTLPKESEEKKSAETENTLKKKAVKTPKQLPRVALMATQKPKPENTEPEKKKTTDVKKKRQSSTKDFINRLTAPTLASINKKSDATSDVAPTPKAKKQATIKTSKVSPNDATKKRSSTAQPKETKS</sequence>
<name>A0A367KI35_RHIST</name>
<reference evidence="10 11" key="1">
    <citation type="journal article" date="2018" name="G3 (Bethesda)">
        <title>Phylogenetic and Phylogenomic Definition of Rhizopus Species.</title>
        <authorList>
            <person name="Gryganskyi A.P."/>
            <person name="Golan J."/>
            <person name="Dolatabadi S."/>
            <person name="Mondo S."/>
            <person name="Robb S."/>
            <person name="Idnurm A."/>
            <person name="Muszewska A."/>
            <person name="Steczkiewicz K."/>
            <person name="Masonjones S."/>
            <person name="Liao H.L."/>
            <person name="Gajdeczka M.T."/>
            <person name="Anike F."/>
            <person name="Vuek A."/>
            <person name="Anishchenko I.M."/>
            <person name="Voigt K."/>
            <person name="de Hoog G.S."/>
            <person name="Smith M.E."/>
            <person name="Heitman J."/>
            <person name="Vilgalys R."/>
            <person name="Stajich J.E."/>
        </authorList>
    </citation>
    <scope>NUCLEOTIDE SEQUENCE [LARGE SCALE GENOMIC DNA]</scope>
    <source>
        <strain evidence="10 11">LSU 92-RS-03</strain>
    </source>
</reference>
<dbReference type="STRING" id="4846.A0A367KI35"/>
<dbReference type="EMBL" id="PJQM01001651">
    <property type="protein sequence ID" value="RCI01819.1"/>
    <property type="molecule type" value="Genomic_DNA"/>
</dbReference>
<evidence type="ECO:0000256" key="8">
    <source>
        <dbReference type="SAM" id="MobiDB-lite"/>
    </source>
</evidence>
<dbReference type="InterPro" id="IPR034907">
    <property type="entry name" value="NDK-like_dom"/>
</dbReference>
<feature type="compositionally biased region" description="Basic and acidic residues" evidence="8">
    <location>
        <begin position="283"/>
        <end position="325"/>
    </location>
</feature>
<dbReference type="OrthoDB" id="2162449at2759"/>
<protein>
    <recommendedName>
        <fullName evidence="2">Nucleoside diphosphate kinase</fullName>
    </recommendedName>
</protein>
<keyword evidence="5" id="KW-0418">Kinase</keyword>
<feature type="compositionally biased region" description="Basic and acidic residues" evidence="8">
    <location>
        <begin position="475"/>
        <end position="505"/>
    </location>
</feature>
<comment type="caution">
    <text evidence="10">The sequence shown here is derived from an EMBL/GenBank/DDBJ whole genome shotgun (WGS) entry which is preliminary data.</text>
</comment>